<sequence>MSVQTESFAIHATGSTGDADTATLDRLEQEILDLDAAILEAVRRRSDLARSLTPVAVTTQADGSSRFDDLGPDGSVLDRMLARLAAAEAQ</sequence>
<evidence type="ECO:0000313" key="2">
    <source>
        <dbReference type="EMBL" id="CBH47653.1"/>
    </source>
</evidence>
<dbReference type="EMBL" id="FN563149">
    <property type="protein sequence ID" value="CBH47653.1"/>
    <property type="molecule type" value="Genomic_DNA"/>
</dbReference>
<accession>A0A3S5Y534</accession>
<evidence type="ECO:0000256" key="1">
    <source>
        <dbReference type="SAM" id="MobiDB-lite"/>
    </source>
</evidence>
<dbReference type="KEGG" id="req:REQ_15760"/>
<organism evidence="2">
    <name type="scientific">Rhodococcus hoagii (strain 103S)</name>
    <name type="common">Rhodococcus equi</name>
    <dbReference type="NCBI Taxonomy" id="685727"/>
    <lineage>
        <taxon>Bacteria</taxon>
        <taxon>Bacillati</taxon>
        <taxon>Actinomycetota</taxon>
        <taxon>Actinomycetes</taxon>
        <taxon>Mycobacteriales</taxon>
        <taxon>Nocardiaceae</taxon>
        <taxon>Prescottella</taxon>
    </lineage>
</organism>
<reference evidence="2" key="1">
    <citation type="journal article" date="2010" name="PLoS Genet.">
        <title>The genome of a pathogenic rhodococcus: cooptive virulence underpinned by key gene acquisitions.</title>
        <authorList>
            <person name="Letek M."/>
            <person name="Gonzalez P."/>
            <person name="Macarthur I."/>
            <person name="Rodriguez H."/>
            <person name="Freeman T.C."/>
            <person name="Valero-Rello A."/>
            <person name="Blanco M."/>
            <person name="Buckley T."/>
            <person name="Cherevach I."/>
            <person name="Fahey R."/>
            <person name="Hapeshi A."/>
            <person name="Holdstock J."/>
            <person name="Leadon D."/>
            <person name="Navas J."/>
            <person name="Ocampo A."/>
            <person name="Quail M.A."/>
            <person name="Sanders M."/>
            <person name="Scortti M.M."/>
            <person name="Prescott J.F."/>
            <person name="Fogarty U."/>
            <person name="Meijer W.G."/>
            <person name="Parkhill J."/>
            <person name="Bentley S.D."/>
            <person name="Vazquez-Boland J.A."/>
        </authorList>
    </citation>
    <scope>NUCLEOTIDE SEQUENCE [LARGE SCALE GENOMIC DNA]</scope>
    <source>
        <strain evidence="2 3">103S</strain>
    </source>
</reference>
<protein>
    <recommendedName>
        <fullName evidence="4">Chorismate mutase</fullName>
    </recommendedName>
</protein>
<gene>
    <name evidence="2" type="ordered locus">REQ_15760</name>
</gene>
<feature type="compositionally biased region" description="Low complexity" evidence="1">
    <location>
        <begin position="12"/>
        <end position="21"/>
    </location>
</feature>
<dbReference type="Proteomes" id="UP001154400">
    <property type="component" value="Chromosome"/>
</dbReference>
<dbReference type="RefSeq" id="WP_005514281.1">
    <property type="nucleotide sequence ID" value="NC_014659.1"/>
</dbReference>
<proteinExistence type="predicted"/>
<evidence type="ECO:0008006" key="4">
    <source>
        <dbReference type="Google" id="ProtNLM"/>
    </source>
</evidence>
<name>A0A3S5Y534_RHOH1</name>
<feature type="region of interest" description="Disordered" evidence="1">
    <location>
        <begin position="1"/>
        <end position="21"/>
    </location>
</feature>
<evidence type="ECO:0000313" key="3">
    <source>
        <dbReference type="Proteomes" id="UP000006892"/>
    </source>
</evidence>
<dbReference type="AlphaFoldDB" id="A0A3S5Y534"/>
<dbReference type="GeneID" id="57577267"/>